<reference evidence="1" key="1">
    <citation type="journal article" date="2015" name="Nature">
        <title>Complex archaea that bridge the gap between prokaryotes and eukaryotes.</title>
        <authorList>
            <person name="Spang A."/>
            <person name="Saw J.H."/>
            <person name="Jorgensen S.L."/>
            <person name="Zaremba-Niedzwiedzka K."/>
            <person name="Martijn J."/>
            <person name="Lind A.E."/>
            <person name="van Eijk R."/>
            <person name="Schleper C."/>
            <person name="Guy L."/>
            <person name="Ettema T.J."/>
        </authorList>
    </citation>
    <scope>NUCLEOTIDE SEQUENCE</scope>
</reference>
<gene>
    <name evidence="1" type="ORF">LCGC14_1526340</name>
</gene>
<dbReference type="AlphaFoldDB" id="A0A0F9JI23"/>
<sequence length="63" mass="7554">MNKDINKHKVCVKCDRPETSIHTTFDQDRFAIWGMDKNKDMKKNIRVIFFCDNCAKEIDNQFK</sequence>
<protein>
    <submittedName>
        <fullName evidence="1">Uncharacterized protein</fullName>
    </submittedName>
</protein>
<name>A0A0F9JI23_9ZZZZ</name>
<proteinExistence type="predicted"/>
<organism evidence="1">
    <name type="scientific">marine sediment metagenome</name>
    <dbReference type="NCBI Taxonomy" id="412755"/>
    <lineage>
        <taxon>unclassified sequences</taxon>
        <taxon>metagenomes</taxon>
        <taxon>ecological metagenomes</taxon>
    </lineage>
</organism>
<comment type="caution">
    <text evidence="1">The sequence shown here is derived from an EMBL/GenBank/DDBJ whole genome shotgun (WGS) entry which is preliminary data.</text>
</comment>
<evidence type="ECO:0000313" key="1">
    <source>
        <dbReference type="EMBL" id="KKM61981.1"/>
    </source>
</evidence>
<accession>A0A0F9JI23</accession>
<dbReference type="EMBL" id="LAZR01011386">
    <property type="protein sequence ID" value="KKM61981.1"/>
    <property type="molecule type" value="Genomic_DNA"/>
</dbReference>